<dbReference type="EMBL" id="CP016172">
    <property type="protein sequence ID" value="ANN78720.1"/>
    <property type="molecule type" value="Genomic_DNA"/>
</dbReference>
<dbReference type="Proteomes" id="UP000091926">
    <property type="component" value="Chromosome"/>
</dbReference>
<feature type="compositionally biased region" description="Basic residues" evidence="1">
    <location>
        <begin position="38"/>
        <end position="50"/>
    </location>
</feature>
<dbReference type="STRING" id="463014.BAU07_17775"/>
<organism evidence="2 3">
    <name type="scientific">Bordetella flabilis</name>
    <dbReference type="NCBI Taxonomy" id="463014"/>
    <lineage>
        <taxon>Bacteria</taxon>
        <taxon>Pseudomonadati</taxon>
        <taxon>Pseudomonadota</taxon>
        <taxon>Betaproteobacteria</taxon>
        <taxon>Burkholderiales</taxon>
        <taxon>Alcaligenaceae</taxon>
        <taxon>Bordetella</taxon>
    </lineage>
</organism>
<dbReference type="AlphaFoldDB" id="A0A193GFY8"/>
<reference evidence="2 3" key="1">
    <citation type="submission" date="2016-06" db="EMBL/GenBank/DDBJ databases">
        <title>Complete genome sequences of Bordetella bronchialis and Bordetella flabilis.</title>
        <authorList>
            <person name="LiPuma J.J."/>
            <person name="Spilker T."/>
        </authorList>
    </citation>
    <scope>NUCLEOTIDE SEQUENCE [LARGE SCALE GENOMIC DNA]</scope>
    <source>
        <strain evidence="2 3">AU10664</strain>
    </source>
</reference>
<proteinExistence type="predicted"/>
<dbReference type="KEGG" id="bfz:BAU07_17775"/>
<evidence type="ECO:0000313" key="2">
    <source>
        <dbReference type="EMBL" id="ANN78720.1"/>
    </source>
</evidence>
<evidence type="ECO:0000313" key="3">
    <source>
        <dbReference type="Proteomes" id="UP000091926"/>
    </source>
</evidence>
<accession>A0A193GFY8</accession>
<keyword evidence="3" id="KW-1185">Reference proteome</keyword>
<feature type="region of interest" description="Disordered" evidence="1">
    <location>
        <begin position="38"/>
        <end position="66"/>
    </location>
</feature>
<sequence length="85" mass="9264">MREVGGASLAGLSFTGSGSYKIIHHPGLAKFARWRRNVKTQKRRHAKTARRKDGNGEGGTLPAMSAYQGYPPPSLAISPCVRWRG</sequence>
<evidence type="ECO:0000256" key="1">
    <source>
        <dbReference type="SAM" id="MobiDB-lite"/>
    </source>
</evidence>
<gene>
    <name evidence="2" type="ORF">BAU07_17775</name>
</gene>
<protein>
    <submittedName>
        <fullName evidence="2">Uncharacterized protein</fullName>
    </submittedName>
</protein>
<name>A0A193GFY8_9BORD</name>